<evidence type="ECO:0000313" key="1">
    <source>
        <dbReference type="EMBL" id="KAK9162804.1"/>
    </source>
</evidence>
<name>A0AAP0Q1V3_9MAGN</name>
<reference evidence="1 2" key="1">
    <citation type="submission" date="2024-01" db="EMBL/GenBank/DDBJ databases">
        <title>Genome assemblies of Stephania.</title>
        <authorList>
            <person name="Yang L."/>
        </authorList>
    </citation>
    <scope>NUCLEOTIDE SEQUENCE [LARGE SCALE GENOMIC DNA]</scope>
    <source>
        <strain evidence="1">YNDBR</strain>
        <tissue evidence="1">Leaf</tissue>
    </source>
</reference>
<comment type="caution">
    <text evidence="1">The sequence shown here is derived from an EMBL/GenBank/DDBJ whole genome shotgun (WGS) entry which is preliminary data.</text>
</comment>
<dbReference type="Proteomes" id="UP001420932">
    <property type="component" value="Unassembled WGS sequence"/>
</dbReference>
<dbReference type="EMBL" id="JBBNAF010000002">
    <property type="protein sequence ID" value="KAK9162804.1"/>
    <property type="molecule type" value="Genomic_DNA"/>
</dbReference>
<protein>
    <submittedName>
        <fullName evidence="1">Uncharacterized protein</fullName>
    </submittedName>
</protein>
<proteinExistence type="predicted"/>
<organism evidence="1 2">
    <name type="scientific">Stephania yunnanensis</name>
    <dbReference type="NCBI Taxonomy" id="152371"/>
    <lineage>
        <taxon>Eukaryota</taxon>
        <taxon>Viridiplantae</taxon>
        <taxon>Streptophyta</taxon>
        <taxon>Embryophyta</taxon>
        <taxon>Tracheophyta</taxon>
        <taxon>Spermatophyta</taxon>
        <taxon>Magnoliopsida</taxon>
        <taxon>Ranunculales</taxon>
        <taxon>Menispermaceae</taxon>
        <taxon>Menispermoideae</taxon>
        <taxon>Cissampelideae</taxon>
        <taxon>Stephania</taxon>
    </lineage>
</organism>
<gene>
    <name evidence="1" type="ORF">Syun_003706</name>
</gene>
<keyword evidence="2" id="KW-1185">Reference proteome</keyword>
<evidence type="ECO:0000313" key="2">
    <source>
        <dbReference type="Proteomes" id="UP001420932"/>
    </source>
</evidence>
<accession>A0AAP0Q1V3</accession>
<dbReference type="AlphaFoldDB" id="A0AAP0Q1V3"/>
<sequence>MFSILLSFCTDRLPSSALCPSADAFPSAFSTRFVDAPSRSPRSQPTMRSPPSALTSSLYTLTLMRSPLFAMSIQTSLPSESQFLFPLI</sequence>